<dbReference type="PANTHER" id="PTHR31096">
    <property type="entry name" value="ACT DOMAIN-CONTAINING PROTEIN ACR4-RELATED"/>
    <property type="match status" value="1"/>
</dbReference>
<evidence type="ECO:0000313" key="2">
    <source>
        <dbReference type="EMBL" id="KAH9290726.1"/>
    </source>
</evidence>
<keyword evidence="3" id="KW-1185">Reference proteome</keyword>
<organism evidence="2 3">
    <name type="scientific">Taxus chinensis</name>
    <name type="common">Chinese yew</name>
    <name type="synonym">Taxus wallichiana var. chinensis</name>
    <dbReference type="NCBI Taxonomy" id="29808"/>
    <lineage>
        <taxon>Eukaryota</taxon>
        <taxon>Viridiplantae</taxon>
        <taxon>Streptophyta</taxon>
        <taxon>Embryophyta</taxon>
        <taxon>Tracheophyta</taxon>
        <taxon>Spermatophyta</taxon>
        <taxon>Pinopsida</taxon>
        <taxon>Pinidae</taxon>
        <taxon>Conifers II</taxon>
        <taxon>Cupressales</taxon>
        <taxon>Taxaceae</taxon>
        <taxon>Taxus</taxon>
    </lineage>
</organism>
<sequence length="138" mass="15885">DSDGPYAFQEYYIRHMDGCPVNSEAERKRIIHCLEAAIERRIFEGMRLELCRCDRVGLLSDVNHIFRENGLSVTREEVSTRGDKAATLKQSSVWTATYCILLVVPSKGNPVVVYCKKRPVKQRIKRRACGYSSPCWMR</sequence>
<keyword evidence="1" id="KW-0677">Repeat</keyword>
<evidence type="ECO:0000313" key="3">
    <source>
        <dbReference type="Proteomes" id="UP000824469"/>
    </source>
</evidence>
<comment type="caution">
    <text evidence="2">The sequence shown here is derived from an EMBL/GenBank/DDBJ whole genome shotgun (WGS) entry which is preliminary data.</text>
</comment>
<accession>A0AA38F6L7</accession>
<evidence type="ECO:0000256" key="1">
    <source>
        <dbReference type="ARBA" id="ARBA00022737"/>
    </source>
</evidence>
<protein>
    <submittedName>
        <fullName evidence="2">Uncharacterized protein</fullName>
    </submittedName>
</protein>
<feature type="non-terminal residue" evidence="2">
    <location>
        <position position="1"/>
    </location>
</feature>
<gene>
    <name evidence="2" type="ORF">KI387_034843</name>
</gene>
<proteinExistence type="predicted"/>
<name>A0AA38F6L7_TAXCH</name>
<dbReference type="AlphaFoldDB" id="A0AA38F6L7"/>
<dbReference type="InterPro" id="IPR045865">
    <property type="entry name" value="ACT-like_dom_sf"/>
</dbReference>
<dbReference type="InterPro" id="IPR040217">
    <property type="entry name" value="ACR1-12"/>
</dbReference>
<dbReference type="EMBL" id="JAHRHJ020003813">
    <property type="protein sequence ID" value="KAH9290726.1"/>
    <property type="molecule type" value="Genomic_DNA"/>
</dbReference>
<dbReference type="PANTHER" id="PTHR31096:SF22">
    <property type="entry name" value="ACT DOMAIN-CONTAINING PROTEIN ACR4"/>
    <property type="match status" value="1"/>
</dbReference>
<dbReference type="SUPFAM" id="SSF55021">
    <property type="entry name" value="ACT-like"/>
    <property type="match status" value="1"/>
</dbReference>
<reference evidence="2 3" key="1">
    <citation type="journal article" date="2021" name="Nat. Plants">
        <title>The Taxus genome provides insights into paclitaxel biosynthesis.</title>
        <authorList>
            <person name="Xiong X."/>
            <person name="Gou J."/>
            <person name="Liao Q."/>
            <person name="Li Y."/>
            <person name="Zhou Q."/>
            <person name="Bi G."/>
            <person name="Li C."/>
            <person name="Du R."/>
            <person name="Wang X."/>
            <person name="Sun T."/>
            <person name="Guo L."/>
            <person name="Liang H."/>
            <person name="Lu P."/>
            <person name="Wu Y."/>
            <person name="Zhang Z."/>
            <person name="Ro D.K."/>
            <person name="Shang Y."/>
            <person name="Huang S."/>
            <person name="Yan J."/>
        </authorList>
    </citation>
    <scope>NUCLEOTIDE SEQUENCE [LARGE SCALE GENOMIC DNA]</scope>
    <source>
        <strain evidence="2">Ta-2019</strain>
    </source>
</reference>
<dbReference type="Proteomes" id="UP000824469">
    <property type="component" value="Unassembled WGS sequence"/>
</dbReference>